<feature type="compositionally biased region" description="Basic and acidic residues" evidence="4">
    <location>
        <begin position="112"/>
        <end position="133"/>
    </location>
</feature>
<feature type="domain" description="SHSP" evidence="6">
    <location>
        <begin position="19"/>
        <end position="123"/>
    </location>
</feature>
<evidence type="ECO:0000256" key="2">
    <source>
        <dbReference type="PROSITE-ProRule" id="PRU00285"/>
    </source>
</evidence>
<keyword evidence="5" id="KW-0472">Membrane</keyword>
<evidence type="ECO:0000259" key="6">
    <source>
        <dbReference type="PROSITE" id="PS01031"/>
    </source>
</evidence>
<dbReference type="InterPro" id="IPR008978">
    <property type="entry name" value="HSP20-like_chaperone"/>
</dbReference>
<evidence type="ECO:0000313" key="7">
    <source>
        <dbReference type="EMBL" id="CAK9155678.1"/>
    </source>
</evidence>
<evidence type="ECO:0000256" key="1">
    <source>
        <dbReference type="ARBA" id="ARBA00023016"/>
    </source>
</evidence>
<proteinExistence type="inferred from homology"/>
<evidence type="ECO:0000256" key="5">
    <source>
        <dbReference type="SAM" id="Phobius"/>
    </source>
</evidence>
<dbReference type="EMBL" id="CAUOFW020002725">
    <property type="protein sequence ID" value="CAK9155678.1"/>
    <property type="molecule type" value="Genomic_DNA"/>
</dbReference>
<feature type="transmembrane region" description="Helical" evidence="5">
    <location>
        <begin position="182"/>
        <end position="201"/>
    </location>
</feature>
<accession>A0ABC8SFI2</accession>
<dbReference type="Gene3D" id="2.60.40.790">
    <property type="match status" value="1"/>
</dbReference>
<dbReference type="CDD" id="cd06464">
    <property type="entry name" value="ACD_sHsps-like"/>
    <property type="match status" value="1"/>
</dbReference>
<keyword evidence="1" id="KW-0346">Stress response</keyword>
<dbReference type="PANTHER" id="PTHR11527">
    <property type="entry name" value="HEAT-SHOCK PROTEIN 20 FAMILY MEMBER"/>
    <property type="match status" value="1"/>
</dbReference>
<sequence length="206" mass="23591">MANTMATKGVADGKNTQNSIFEELDPSSSWTEDSTFHYLLIDLPGFKMEEVTLEVDKYGHILVHGERPVSENKFIRFKQTFNVPENSNIEDIAGKFEDGLLYVAIPKYETKDMGEEENEHEKREHDENFREGNVKQGDGNGYDHEEERVDEKEEFHEAHTENQWGEAGLFETVKEKLKKNKGIVITAILAFSVGVLMAQKFQSNED</sequence>
<dbReference type="SUPFAM" id="SSF49764">
    <property type="entry name" value="HSP20-like chaperones"/>
    <property type="match status" value="1"/>
</dbReference>
<dbReference type="Pfam" id="PF00011">
    <property type="entry name" value="HSP20"/>
    <property type="match status" value="1"/>
</dbReference>
<comment type="caution">
    <text evidence="7">The sequence shown here is derived from an EMBL/GenBank/DDBJ whole genome shotgun (WGS) entry which is preliminary data.</text>
</comment>
<comment type="similarity">
    <text evidence="2 3">Belongs to the small heat shock protein (HSP20) family.</text>
</comment>
<evidence type="ECO:0000256" key="3">
    <source>
        <dbReference type="RuleBase" id="RU003616"/>
    </source>
</evidence>
<keyword evidence="5" id="KW-0812">Transmembrane</keyword>
<protein>
    <recommendedName>
        <fullName evidence="6">SHSP domain-containing protein</fullName>
    </recommendedName>
</protein>
<keyword evidence="5" id="KW-1133">Transmembrane helix</keyword>
<evidence type="ECO:0000256" key="4">
    <source>
        <dbReference type="SAM" id="MobiDB-lite"/>
    </source>
</evidence>
<name>A0ABC8SFI2_9AQUA</name>
<evidence type="ECO:0000313" key="8">
    <source>
        <dbReference type="Proteomes" id="UP001642360"/>
    </source>
</evidence>
<feature type="region of interest" description="Disordered" evidence="4">
    <location>
        <begin position="112"/>
        <end position="163"/>
    </location>
</feature>
<keyword evidence="8" id="KW-1185">Reference proteome</keyword>
<organism evidence="7 8">
    <name type="scientific">Ilex paraguariensis</name>
    <name type="common">yerba mate</name>
    <dbReference type="NCBI Taxonomy" id="185542"/>
    <lineage>
        <taxon>Eukaryota</taxon>
        <taxon>Viridiplantae</taxon>
        <taxon>Streptophyta</taxon>
        <taxon>Embryophyta</taxon>
        <taxon>Tracheophyta</taxon>
        <taxon>Spermatophyta</taxon>
        <taxon>Magnoliopsida</taxon>
        <taxon>eudicotyledons</taxon>
        <taxon>Gunneridae</taxon>
        <taxon>Pentapetalae</taxon>
        <taxon>asterids</taxon>
        <taxon>campanulids</taxon>
        <taxon>Aquifoliales</taxon>
        <taxon>Aquifoliaceae</taxon>
        <taxon>Ilex</taxon>
    </lineage>
</organism>
<dbReference type="PROSITE" id="PS01031">
    <property type="entry name" value="SHSP"/>
    <property type="match status" value="1"/>
</dbReference>
<dbReference type="InterPro" id="IPR031107">
    <property type="entry name" value="Small_HSP"/>
</dbReference>
<dbReference type="InterPro" id="IPR002068">
    <property type="entry name" value="A-crystallin/Hsp20_dom"/>
</dbReference>
<gene>
    <name evidence="7" type="ORF">ILEXP_LOCUS24088</name>
</gene>
<feature type="compositionally biased region" description="Basic and acidic residues" evidence="4">
    <location>
        <begin position="141"/>
        <end position="160"/>
    </location>
</feature>
<dbReference type="AlphaFoldDB" id="A0ABC8SFI2"/>
<dbReference type="Proteomes" id="UP001642360">
    <property type="component" value="Unassembled WGS sequence"/>
</dbReference>
<reference evidence="7 8" key="1">
    <citation type="submission" date="2024-02" db="EMBL/GenBank/DDBJ databases">
        <authorList>
            <person name="Vignale AGUSTIN F."/>
            <person name="Sosa J E."/>
            <person name="Modenutti C."/>
        </authorList>
    </citation>
    <scope>NUCLEOTIDE SEQUENCE [LARGE SCALE GENOMIC DNA]</scope>
</reference>